<evidence type="ECO:0000313" key="1">
    <source>
        <dbReference type="EMBL" id="PZF89630.1"/>
    </source>
</evidence>
<name>A0A2W2BVP4_9ACTN</name>
<dbReference type="Proteomes" id="UP000248627">
    <property type="component" value="Unassembled WGS sequence"/>
</dbReference>
<gene>
    <name evidence="1" type="ORF">C1I93_23810</name>
</gene>
<comment type="caution">
    <text evidence="1">The sequence shown here is derived from an EMBL/GenBank/DDBJ whole genome shotgun (WGS) entry which is preliminary data.</text>
</comment>
<accession>A0A2W2BVP4</accession>
<proteinExistence type="predicted"/>
<dbReference type="EMBL" id="POTX01000210">
    <property type="protein sequence ID" value="PZF89630.1"/>
    <property type="molecule type" value="Genomic_DNA"/>
</dbReference>
<protein>
    <submittedName>
        <fullName evidence="1">Uncharacterized protein</fullName>
    </submittedName>
</protein>
<reference evidence="1 2" key="1">
    <citation type="submission" date="2018-01" db="EMBL/GenBank/DDBJ databases">
        <title>Draft genome sequence of Jishengella endophytica.</title>
        <authorList>
            <person name="Sahin N."/>
            <person name="Ay H."/>
            <person name="Saygin H."/>
        </authorList>
    </citation>
    <scope>NUCLEOTIDE SEQUENCE [LARGE SCALE GENOMIC DNA]</scope>
    <source>
        <strain evidence="1 2">DSM 45430</strain>
    </source>
</reference>
<keyword evidence="2" id="KW-1185">Reference proteome</keyword>
<evidence type="ECO:0000313" key="2">
    <source>
        <dbReference type="Proteomes" id="UP000248627"/>
    </source>
</evidence>
<organism evidence="1 2">
    <name type="scientific">Micromonospora endophytica</name>
    <dbReference type="NCBI Taxonomy" id="515350"/>
    <lineage>
        <taxon>Bacteria</taxon>
        <taxon>Bacillati</taxon>
        <taxon>Actinomycetota</taxon>
        <taxon>Actinomycetes</taxon>
        <taxon>Micromonosporales</taxon>
        <taxon>Micromonosporaceae</taxon>
        <taxon>Micromonospora</taxon>
    </lineage>
</organism>
<sequence>MDVRTVLLRHGFPELTRVDMETLYVSLRLFLYGEMGRVPVDPLVNSPTTQLPIYNSCLCRHGQGVER</sequence>
<dbReference type="AlphaFoldDB" id="A0A2W2BVP4"/>